<accession>A0ABV2AFW9</accession>
<organism evidence="1 2">
    <name type="scientific">Bonamia ostreae</name>
    <dbReference type="NCBI Taxonomy" id="126728"/>
    <lineage>
        <taxon>Eukaryota</taxon>
        <taxon>Sar</taxon>
        <taxon>Rhizaria</taxon>
        <taxon>Endomyxa</taxon>
        <taxon>Ascetosporea</taxon>
        <taxon>Haplosporida</taxon>
        <taxon>Bonamia</taxon>
    </lineage>
</organism>
<protein>
    <submittedName>
        <fullName evidence="1">Uncharacterized protein</fullName>
    </submittedName>
</protein>
<dbReference type="PANTHER" id="PTHR14513:SF0">
    <property type="entry name" value="PROTECTION OF TELOMERES PROTEIN 1"/>
    <property type="match status" value="1"/>
</dbReference>
<comment type="caution">
    <text evidence="1">The sequence shown here is derived from an EMBL/GenBank/DDBJ whole genome shotgun (WGS) entry which is preliminary data.</text>
</comment>
<dbReference type="SUPFAM" id="SSF50249">
    <property type="entry name" value="Nucleic acid-binding proteins"/>
    <property type="match status" value="2"/>
</dbReference>
<dbReference type="PANTHER" id="PTHR14513">
    <property type="entry name" value="PROTECTION OF TELOMERES 1"/>
    <property type="match status" value="1"/>
</dbReference>
<evidence type="ECO:0000313" key="1">
    <source>
        <dbReference type="EMBL" id="MES1918590.1"/>
    </source>
</evidence>
<dbReference type="InterPro" id="IPR012340">
    <property type="entry name" value="NA-bd_OB-fold"/>
</dbReference>
<dbReference type="Proteomes" id="UP001439008">
    <property type="component" value="Unassembled WGS sequence"/>
</dbReference>
<sequence length="305" mass="35399">MPEFTKLQNVIKSGEYNVSGIIVMSKARKQVRNRATYMISFKIIDQTTNRLTSVNLFSGSNLPVKGFEAPSIFVCLCIKADVINNCNIVLVVPEKSSCRWRVYSCTAKTNIEAFYSSDNLPFPSDYYRIKFLKVFAKKNNFVVSHTCKEIKDLGYGTQNIECQVIEKRNLDNGTILLFVWDGTNNKKKFRYQIERMTDLVINKTKGSFMPIVIEKKTGEQTFKRVLALSEGSWIKFTDLSVTINRGWISVAFSFKTNFQILGDTFYKKKLFYYVVYIIYTSSYQNFIVNDIDFRFQVTEYKYSNI</sequence>
<dbReference type="EMBL" id="JBDODL010000089">
    <property type="protein sequence ID" value="MES1918590.1"/>
    <property type="molecule type" value="Genomic_DNA"/>
</dbReference>
<dbReference type="InterPro" id="IPR028389">
    <property type="entry name" value="POT1"/>
</dbReference>
<keyword evidence="2" id="KW-1185">Reference proteome</keyword>
<reference evidence="1 2" key="1">
    <citation type="journal article" date="2024" name="BMC Biol.">
        <title>Comparative genomics of Ascetosporea gives new insight into the evolutionary basis for animal parasitism in Rhizaria.</title>
        <authorList>
            <person name="Hiltunen Thoren M."/>
            <person name="Onut-Brannstrom I."/>
            <person name="Alfjorden A."/>
            <person name="Peckova H."/>
            <person name="Swords F."/>
            <person name="Hooper C."/>
            <person name="Holzer A.S."/>
            <person name="Bass D."/>
            <person name="Burki F."/>
        </authorList>
    </citation>
    <scope>NUCLEOTIDE SEQUENCE [LARGE SCALE GENOMIC DNA]</scope>
    <source>
        <strain evidence="1">20-A016</strain>
    </source>
</reference>
<gene>
    <name evidence="1" type="ORF">MHBO_000537</name>
</gene>
<name>A0ABV2AFW9_9EUKA</name>
<proteinExistence type="predicted"/>
<evidence type="ECO:0000313" key="2">
    <source>
        <dbReference type="Proteomes" id="UP001439008"/>
    </source>
</evidence>
<dbReference type="Gene3D" id="2.40.50.140">
    <property type="entry name" value="Nucleic acid-binding proteins"/>
    <property type="match status" value="2"/>
</dbReference>